<reference evidence="1" key="1">
    <citation type="submission" date="2021-08" db="EMBL/GenBank/DDBJ databases">
        <authorList>
            <person name="Misof B."/>
            <person name="Oliver O."/>
            <person name="Podsiadlowski L."/>
            <person name="Donath A."/>
            <person name="Peters R."/>
            <person name="Mayer C."/>
            <person name="Rust J."/>
            <person name="Gunkel S."/>
            <person name="Lesny P."/>
            <person name="Martin S."/>
            <person name="Oeyen J.P."/>
            <person name="Petersen M."/>
            <person name="Panagiotis P."/>
            <person name="Wilbrandt J."/>
            <person name="Tanja T."/>
        </authorList>
    </citation>
    <scope>NUCLEOTIDE SEQUENCE</scope>
    <source>
        <strain evidence="1">GBR_01_08_01A</strain>
        <tissue evidence="1">Thorax + abdomen</tissue>
    </source>
</reference>
<dbReference type="AlphaFoldDB" id="A0AAD9RUV7"/>
<comment type="caution">
    <text evidence="1">The sequence shown here is derived from an EMBL/GenBank/DDBJ whole genome shotgun (WGS) entry which is preliminary data.</text>
</comment>
<sequence length="90" mass="10625">MEYDGNTGVRINSFVNIHKKSGNQKGGRKFCLEEETKYYRGAVFELRTYDKGCCWKWSYARTALDRRENRKMVDGAFEEEHFFGKFCTTS</sequence>
<keyword evidence="2" id="KW-1185">Reference proteome</keyword>
<evidence type="ECO:0000313" key="2">
    <source>
        <dbReference type="Proteomes" id="UP001258017"/>
    </source>
</evidence>
<evidence type="ECO:0000313" key="1">
    <source>
        <dbReference type="EMBL" id="KAK2586392.1"/>
    </source>
</evidence>
<organism evidence="1 2">
    <name type="scientific">Odynerus spinipes</name>
    <dbReference type="NCBI Taxonomy" id="1348599"/>
    <lineage>
        <taxon>Eukaryota</taxon>
        <taxon>Metazoa</taxon>
        <taxon>Ecdysozoa</taxon>
        <taxon>Arthropoda</taxon>
        <taxon>Hexapoda</taxon>
        <taxon>Insecta</taxon>
        <taxon>Pterygota</taxon>
        <taxon>Neoptera</taxon>
        <taxon>Endopterygota</taxon>
        <taxon>Hymenoptera</taxon>
        <taxon>Apocrita</taxon>
        <taxon>Aculeata</taxon>
        <taxon>Vespoidea</taxon>
        <taxon>Vespidae</taxon>
        <taxon>Eumeninae</taxon>
        <taxon>Odynerus</taxon>
    </lineage>
</organism>
<proteinExistence type="predicted"/>
<gene>
    <name evidence="1" type="ORF">KPH14_010679</name>
</gene>
<dbReference type="EMBL" id="JAIFRP010000013">
    <property type="protein sequence ID" value="KAK2586392.1"/>
    <property type="molecule type" value="Genomic_DNA"/>
</dbReference>
<reference evidence="1" key="2">
    <citation type="journal article" date="2023" name="Commun. Biol.">
        <title>Intrasexual cuticular hydrocarbon dimorphism in a wasp sheds light on hydrocarbon biosynthesis genes in Hymenoptera.</title>
        <authorList>
            <person name="Moris V.C."/>
            <person name="Podsiadlowski L."/>
            <person name="Martin S."/>
            <person name="Oeyen J.P."/>
            <person name="Donath A."/>
            <person name="Petersen M."/>
            <person name="Wilbrandt J."/>
            <person name="Misof B."/>
            <person name="Liedtke D."/>
            <person name="Thamm M."/>
            <person name="Scheiner R."/>
            <person name="Schmitt T."/>
            <person name="Niehuis O."/>
        </authorList>
    </citation>
    <scope>NUCLEOTIDE SEQUENCE</scope>
    <source>
        <strain evidence="1">GBR_01_08_01A</strain>
    </source>
</reference>
<protein>
    <submittedName>
        <fullName evidence="1">Uncharacterized protein</fullName>
    </submittedName>
</protein>
<name>A0AAD9RUV7_9HYME</name>
<accession>A0AAD9RUV7</accession>
<dbReference type="Proteomes" id="UP001258017">
    <property type="component" value="Unassembled WGS sequence"/>
</dbReference>